<gene>
    <name evidence="1" type="ORF">HNP86_001694</name>
</gene>
<accession>A0A7J9NW49</accession>
<organism evidence="1 2">
    <name type="scientific">Methanococcus maripaludis</name>
    <name type="common">Methanococcus deltae</name>
    <dbReference type="NCBI Taxonomy" id="39152"/>
    <lineage>
        <taxon>Archaea</taxon>
        <taxon>Methanobacteriati</taxon>
        <taxon>Methanobacteriota</taxon>
        <taxon>Methanomada group</taxon>
        <taxon>Methanococci</taxon>
        <taxon>Methanococcales</taxon>
        <taxon>Methanococcaceae</taxon>
        <taxon>Methanococcus</taxon>
    </lineage>
</organism>
<evidence type="ECO:0000313" key="2">
    <source>
        <dbReference type="Proteomes" id="UP000564425"/>
    </source>
</evidence>
<dbReference type="AlphaFoldDB" id="A0A7J9NW49"/>
<name>A0A7J9NW49_METMI</name>
<protein>
    <submittedName>
        <fullName evidence="1">Uncharacterized protein</fullName>
    </submittedName>
</protein>
<proteinExistence type="predicted"/>
<comment type="caution">
    <text evidence="1">The sequence shown here is derived from an EMBL/GenBank/DDBJ whole genome shotgun (WGS) entry which is preliminary data.</text>
</comment>
<reference evidence="1 2" key="1">
    <citation type="submission" date="2020-07" db="EMBL/GenBank/DDBJ databases">
        <title>Genomic Encyclopedia of Type Strains, Phase IV (KMG-V): Genome sequencing to study the core and pangenomes of soil and plant-associated prokaryotes.</title>
        <authorList>
            <person name="Whitman W."/>
        </authorList>
    </citation>
    <scope>NUCLEOTIDE SEQUENCE [LARGE SCALE GENOMIC DNA]</scope>
    <source>
        <strain evidence="1 2">A1</strain>
    </source>
</reference>
<dbReference type="Proteomes" id="UP000564425">
    <property type="component" value="Unassembled WGS sequence"/>
</dbReference>
<sequence length="51" mass="5977">MIDVVNVQNYESGDSQLTAVVYQKIRMEGKDFENFKKDFEELIGRYNTKKG</sequence>
<evidence type="ECO:0000313" key="1">
    <source>
        <dbReference type="EMBL" id="MBA2851541.1"/>
    </source>
</evidence>
<dbReference type="RefSeq" id="WP_181501331.1">
    <property type="nucleotide sequence ID" value="NZ_JACDUH010000002.1"/>
</dbReference>
<dbReference type="EMBL" id="JACDUH010000002">
    <property type="protein sequence ID" value="MBA2851541.1"/>
    <property type="molecule type" value="Genomic_DNA"/>
</dbReference>